<comment type="caution">
    <text evidence="1">The sequence shown here is derived from an EMBL/GenBank/DDBJ whole genome shotgun (WGS) entry which is preliminary data.</text>
</comment>
<proteinExistence type="predicted"/>
<reference evidence="1 2" key="1">
    <citation type="submission" date="2020-08" db="EMBL/GenBank/DDBJ databases">
        <title>Genomic Encyclopedia of Type Strains, Phase IV (KMG-IV): sequencing the most valuable type-strain genomes for metagenomic binning, comparative biology and taxonomic classification.</title>
        <authorList>
            <person name="Goeker M."/>
        </authorList>
    </citation>
    <scope>NUCLEOTIDE SEQUENCE [LARGE SCALE GENOMIC DNA]</scope>
    <source>
        <strain evidence="1 2">DSM 24448</strain>
    </source>
</reference>
<dbReference type="EMBL" id="JACIJB010000007">
    <property type="protein sequence ID" value="MBB5661093.1"/>
    <property type="molecule type" value="Genomic_DNA"/>
</dbReference>
<dbReference type="Proteomes" id="UP000548978">
    <property type="component" value="Unassembled WGS sequence"/>
</dbReference>
<keyword evidence="2" id="KW-1185">Reference proteome</keyword>
<evidence type="ECO:0000313" key="1">
    <source>
        <dbReference type="EMBL" id="MBB5661093.1"/>
    </source>
</evidence>
<dbReference type="AlphaFoldDB" id="A0A7W9A4K4"/>
<protein>
    <submittedName>
        <fullName evidence="1">SRNA-binding regulator protein Hfq</fullName>
    </submittedName>
</protein>
<sequence>MSSPLIDKFMRDAIDARCTVRAFINGGMSGSIKLEGQVDEYDGIAFVLSREGREQTVRVDATSTFQVVPAHGS</sequence>
<evidence type="ECO:0000313" key="2">
    <source>
        <dbReference type="Proteomes" id="UP000548978"/>
    </source>
</evidence>
<organism evidence="1 2">
    <name type="scientific">Brevundimonas halotolerans</name>
    <dbReference type="NCBI Taxonomy" id="69670"/>
    <lineage>
        <taxon>Bacteria</taxon>
        <taxon>Pseudomonadati</taxon>
        <taxon>Pseudomonadota</taxon>
        <taxon>Alphaproteobacteria</taxon>
        <taxon>Caulobacterales</taxon>
        <taxon>Caulobacteraceae</taxon>
        <taxon>Brevundimonas</taxon>
    </lineage>
</organism>
<accession>A0A7W9A4K4</accession>
<dbReference type="RefSeq" id="WP_123288332.1">
    <property type="nucleotide sequence ID" value="NZ_JACIJB010000007.1"/>
</dbReference>
<name>A0A7W9A4K4_9CAUL</name>
<gene>
    <name evidence="1" type="ORF">FHS65_001851</name>
</gene>